<name>A0A5C0S8A0_CRATE</name>
<dbReference type="PROSITE" id="PS50889">
    <property type="entry name" value="S4"/>
    <property type="match status" value="1"/>
</dbReference>
<dbReference type="AlphaFoldDB" id="A0A5C0S8A0"/>
<dbReference type="Gene3D" id="3.10.290.10">
    <property type="entry name" value="RNA-binding S4 domain"/>
    <property type="match status" value="1"/>
</dbReference>
<keyword evidence="1" id="KW-0694">RNA-binding</keyword>
<dbReference type="RefSeq" id="WP_148807960.1">
    <property type="nucleotide sequence ID" value="NZ_CP042243.1"/>
</dbReference>
<dbReference type="KEGG" id="crs:FQB35_00015"/>
<dbReference type="Proteomes" id="UP000324646">
    <property type="component" value="Chromosome"/>
</dbReference>
<dbReference type="SUPFAM" id="SSF55174">
    <property type="entry name" value="Alpha-L RNA-binding motif"/>
    <property type="match status" value="1"/>
</dbReference>
<evidence type="ECO:0000313" key="2">
    <source>
        <dbReference type="EMBL" id="QEK10885.1"/>
    </source>
</evidence>
<proteinExistence type="predicted"/>
<gene>
    <name evidence="2" type="ORF">FQB35_00015</name>
</gene>
<protein>
    <submittedName>
        <fullName evidence="2">RNA-binding S4 domain-containing protein</fullName>
    </submittedName>
</protein>
<accession>A0A5C0S8A0</accession>
<dbReference type="Pfam" id="PF13275">
    <property type="entry name" value="S4_2"/>
    <property type="match status" value="1"/>
</dbReference>
<dbReference type="OrthoDB" id="9811532at2"/>
<dbReference type="GO" id="GO:0003723">
    <property type="term" value="F:RNA binding"/>
    <property type="evidence" value="ECO:0007669"/>
    <property type="project" value="UniProtKB-KW"/>
</dbReference>
<organism evidence="2 3">
    <name type="scientific">Crassaminicella thermophila</name>
    <dbReference type="NCBI Taxonomy" id="2599308"/>
    <lineage>
        <taxon>Bacteria</taxon>
        <taxon>Bacillati</taxon>
        <taxon>Bacillota</taxon>
        <taxon>Clostridia</taxon>
        <taxon>Eubacteriales</taxon>
        <taxon>Clostridiaceae</taxon>
        <taxon>Crassaminicella</taxon>
    </lineage>
</organism>
<dbReference type="EMBL" id="CP042243">
    <property type="protein sequence ID" value="QEK10885.1"/>
    <property type="molecule type" value="Genomic_DNA"/>
</dbReference>
<keyword evidence="3" id="KW-1185">Reference proteome</keyword>
<dbReference type="CDD" id="cd00165">
    <property type="entry name" value="S4"/>
    <property type="match status" value="1"/>
</dbReference>
<sequence length="69" mass="7763">MTELKIEGDYIQLDKALKFANLVQTGGHAKMLIQEGLVKVNGVIEYRRGKKLRPGDIIQVEGEQILIKN</sequence>
<evidence type="ECO:0000256" key="1">
    <source>
        <dbReference type="PROSITE-ProRule" id="PRU00182"/>
    </source>
</evidence>
<reference evidence="2 3" key="1">
    <citation type="submission" date="2019-07" db="EMBL/GenBank/DDBJ databases">
        <title>Complete genome of Crassaminicella thermophila SY095.</title>
        <authorList>
            <person name="Li X."/>
        </authorList>
    </citation>
    <scope>NUCLEOTIDE SEQUENCE [LARGE SCALE GENOMIC DNA]</scope>
    <source>
        <strain evidence="2 3">SY095</strain>
    </source>
</reference>
<evidence type="ECO:0000313" key="3">
    <source>
        <dbReference type="Proteomes" id="UP000324646"/>
    </source>
</evidence>
<dbReference type="InterPro" id="IPR036986">
    <property type="entry name" value="S4_RNA-bd_sf"/>
</dbReference>